<protein>
    <submittedName>
        <fullName evidence="1">Uncharacterized protein</fullName>
    </submittedName>
</protein>
<sequence>MSNPRSNVVRRWEFGSVCPDGYEGPGGELNVKQRRFQAPAGFNLMFTPSQWYQDAGKHNHFSFHEELREKLASFFDRNNKVESSFEILSTHDHVLGDGSPFVQLNGPAKEIDPILGHIRRFSFTEEVFLRDGGKCERHGDEEESFLFRPRTKEENRALAEYGSTPIAWDWGEKSTYDNYTKSFEVLQPDGSWNVKEDRILYRALPTCVFKSDLCPNFFYDKRAQALKKKIIIREITAGKRPGRYSVKRRYMKSLLFDLTKRFAITSNTETKARSGFLEGTVLRVQCKKWQEKAPMSIRCTRIGEDPHLRFIICKNNVCNEDFNEKELRFFEIDNLNRCSQYSS</sequence>
<organism evidence="1">
    <name type="scientific">Oikopleura dioica</name>
    <name type="common">Tunicate</name>
    <dbReference type="NCBI Taxonomy" id="34765"/>
    <lineage>
        <taxon>Eukaryota</taxon>
        <taxon>Metazoa</taxon>
        <taxon>Chordata</taxon>
        <taxon>Tunicata</taxon>
        <taxon>Appendicularia</taxon>
        <taxon>Copelata</taxon>
        <taxon>Oikopleuridae</taxon>
        <taxon>Oikopleura</taxon>
    </lineage>
</organism>
<reference evidence="1" key="1">
    <citation type="journal article" date="2010" name="Science">
        <title>Plasticity of animal genome architecture unmasked by rapid evolution of a pelagic tunicate.</title>
        <authorList>
            <person name="Denoeud F."/>
            <person name="Henriet S."/>
            <person name="Mungpakdee S."/>
            <person name="Aury J.M."/>
            <person name="Da Silva C."/>
            <person name="Brinkmann H."/>
            <person name="Mikhaleva J."/>
            <person name="Olsen L.C."/>
            <person name="Jubin C."/>
            <person name="Canestro C."/>
            <person name="Bouquet J.M."/>
            <person name="Danks G."/>
            <person name="Poulain J."/>
            <person name="Campsteijn C."/>
            <person name="Adamski M."/>
            <person name="Cross I."/>
            <person name="Yadetie F."/>
            <person name="Muffato M."/>
            <person name="Louis A."/>
            <person name="Butcher S."/>
            <person name="Tsagkogeorga G."/>
            <person name="Konrad A."/>
            <person name="Singh S."/>
            <person name="Jensen M.F."/>
            <person name="Cong E.H."/>
            <person name="Eikeseth-Otteraa H."/>
            <person name="Noel B."/>
            <person name="Anthouard V."/>
            <person name="Porcel B.M."/>
            <person name="Kachouri-Lafond R."/>
            <person name="Nishino A."/>
            <person name="Ugolini M."/>
            <person name="Chourrout P."/>
            <person name="Nishida H."/>
            <person name="Aasland R."/>
            <person name="Huzurbazar S."/>
            <person name="Westhof E."/>
            <person name="Delsuc F."/>
            <person name="Lehrach H."/>
            <person name="Reinhardt R."/>
            <person name="Weissenbach J."/>
            <person name="Roy S.W."/>
            <person name="Artiguenave F."/>
            <person name="Postlethwait J.H."/>
            <person name="Manak J.R."/>
            <person name="Thompson E.M."/>
            <person name="Jaillon O."/>
            <person name="Du Pasquier L."/>
            <person name="Boudinot P."/>
            <person name="Liberles D.A."/>
            <person name="Volff J.N."/>
            <person name="Philippe H."/>
            <person name="Lenhard B."/>
            <person name="Roest Crollius H."/>
            <person name="Wincker P."/>
            <person name="Chourrout D."/>
        </authorList>
    </citation>
    <scope>NUCLEOTIDE SEQUENCE [LARGE SCALE GENOMIC DNA]</scope>
</reference>
<name>E4XKU3_OIKDI</name>
<proteinExistence type="predicted"/>
<dbReference type="Proteomes" id="UP000001307">
    <property type="component" value="Unassembled WGS sequence"/>
</dbReference>
<evidence type="ECO:0000313" key="1">
    <source>
        <dbReference type="EMBL" id="CBY25010.1"/>
    </source>
</evidence>
<accession>E4XKU3</accession>
<dbReference type="AlphaFoldDB" id="E4XKU3"/>
<evidence type="ECO:0000313" key="2">
    <source>
        <dbReference type="Proteomes" id="UP000001307"/>
    </source>
</evidence>
<gene>
    <name evidence="1" type="ORF">GSOID_T00014310001</name>
</gene>
<dbReference type="InParanoid" id="E4XKU3"/>
<dbReference type="OrthoDB" id="10413081at2759"/>
<keyword evidence="2" id="KW-1185">Reference proteome</keyword>
<dbReference type="EMBL" id="FN653066">
    <property type="protein sequence ID" value="CBY25010.1"/>
    <property type="molecule type" value="Genomic_DNA"/>
</dbReference>